<dbReference type="Pfam" id="PF19358">
    <property type="entry name" value="DUF5935"/>
    <property type="match status" value="1"/>
</dbReference>
<feature type="transmembrane region" description="Helical" evidence="5">
    <location>
        <begin position="45"/>
        <end position="66"/>
    </location>
</feature>
<feature type="transmembrane region" description="Helical" evidence="5">
    <location>
        <begin position="78"/>
        <end position="96"/>
    </location>
</feature>
<keyword evidence="4 5" id="KW-0472">Membrane</keyword>
<keyword evidence="8" id="KW-0436">Ligase</keyword>
<feature type="transmembrane region" description="Helical" evidence="5">
    <location>
        <begin position="330"/>
        <end position="347"/>
    </location>
</feature>
<protein>
    <submittedName>
        <fullName evidence="8">Putative O-glycosylation ligase (Exosortase A-associated)</fullName>
    </submittedName>
</protein>
<evidence type="ECO:0000259" key="6">
    <source>
        <dbReference type="Pfam" id="PF04932"/>
    </source>
</evidence>
<proteinExistence type="predicted"/>
<feature type="transmembrane region" description="Helical" evidence="5">
    <location>
        <begin position="171"/>
        <end position="187"/>
    </location>
</feature>
<feature type="transmembrane region" description="Helical" evidence="5">
    <location>
        <begin position="367"/>
        <end position="387"/>
    </location>
</feature>
<dbReference type="RefSeq" id="WP_183963116.1">
    <property type="nucleotide sequence ID" value="NZ_BAABEW010000003.1"/>
</dbReference>
<name>A0A7W8HEX4_9BURK</name>
<dbReference type="Pfam" id="PF04932">
    <property type="entry name" value="Wzy_C"/>
    <property type="match status" value="1"/>
</dbReference>
<evidence type="ECO:0000256" key="1">
    <source>
        <dbReference type="ARBA" id="ARBA00004141"/>
    </source>
</evidence>
<evidence type="ECO:0000256" key="5">
    <source>
        <dbReference type="SAM" id="Phobius"/>
    </source>
</evidence>
<dbReference type="PANTHER" id="PTHR37422">
    <property type="entry name" value="TEICHURONIC ACID BIOSYNTHESIS PROTEIN TUAE"/>
    <property type="match status" value="1"/>
</dbReference>
<keyword evidence="9" id="KW-1185">Reference proteome</keyword>
<dbReference type="InterPro" id="IPR045979">
    <property type="entry name" value="DUF5935"/>
</dbReference>
<accession>A0A7W8HEX4</accession>
<feature type="transmembrane region" description="Helical" evidence="5">
    <location>
        <begin position="218"/>
        <end position="233"/>
    </location>
</feature>
<evidence type="ECO:0000259" key="7">
    <source>
        <dbReference type="Pfam" id="PF19358"/>
    </source>
</evidence>
<organism evidence="8 9">
    <name type="scientific">Quisquiliibacterium transsilvanicum</name>
    <dbReference type="NCBI Taxonomy" id="1549638"/>
    <lineage>
        <taxon>Bacteria</taxon>
        <taxon>Pseudomonadati</taxon>
        <taxon>Pseudomonadota</taxon>
        <taxon>Betaproteobacteria</taxon>
        <taxon>Burkholderiales</taxon>
        <taxon>Burkholderiaceae</taxon>
        <taxon>Quisquiliibacterium</taxon>
    </lineage>
</organism>
<comment type="caution">
    <text evidence="8">The sequence shown here is derived from an EMBL/GenBank/DDBJ whole genome shotgun (WGS) entry which is preliminary data.</text>
</comment>
<keyword evidence="2 5" id="KW-0812">Transmembrane</keyword>
<dbReference type="InterPro" id="IPR017528">
    <property type="entry name" value="CHP03097O-antigen_lig-rel"/>
</dbReference>
<dbReference type="Proteomes" id="UP000532440">
    <property type="component" value="Unassembled WGS sequence"/>
</dbReference>
<keyword evidence="3 5" id="KW-1133">Transmembrane helix</keyword>
<evidence type="ECO:0000256" key="2">
    <source>
        <dbReference type="ARBA" id="ARBA00022692"/>
    </source>
</evidence>
<dbReference type="InterPro" id="IPR051533">
    <property type="entry name" value="WaaL-like"/>
</dbReference>
<evidence type="ECO:0000256" key="3">
    <source>
        <dbReference type="ARBA" id="ARBA00022989"/>
    </source>
</evidence>
<evidence type="ECO:0000313" key="8">
    <source>
        <dbReference type="EMBL" id="MBB5270038.1"/>
    </source>
</evidence>
<feature type="transmembrane region" description="Helical" evidence="5">
    <location>
        <begin position="238"/>
        <end position="255"/>
    </location>
</feature>
<feature type="domain" description="O-antigen ligase-related" evidence="6">
    <location>
        <begin position="203"/>
        <end position="339"/>
    </location>
</feature>
<feature type="transmembrane region" description="Helical" evidence="5">
    <location>
        <begin position="129"/>
        <end position="151"/>
    </location>
</feature>
<evidence type="ECO:0000256" key="4">
    <source>
        <dbReference type="ARBA" id="ARBA00023136"/>
    </source>
</evidence>
<dbReference type="InterPro" id="IPR007016">
    <property type="entry name" value="O-antigen_ligase-rel_domated"/>
</dbReference>
<dbReference type="EMBL" id="JACHGB010000001">
    <property type="protein sequence ID" value="MBB5270038.1"/>
    <property type="molecule type" value="Genomic_DNA"/>
</dbReference>
<gene>
    <name evidence="8" type="ORF">HNQ70_000022</name>
</gene>
<dbReference type="GO" id="GO:0016020">
    <property type="term" value="C:membrane"/>
    <property type="evidence" value="ECO:0007669"/>
    <property type="project" value="UniProtKB-SubCell"/>
</dbReference>
<comment type="subcellular location">
    <subcellularLocation>
        <location evidence="1">Membrane</location>
        <topology evidence="1">Multi-pass membrane protein</topology>
    </subcellularLocation>
</comment>
<dbReference type="NCBIfam" id="TIGR03097">
    <property type="entry name" value="PEP_O_lig_1"/>
    <property type="match status" value="1"/>
</dbReference>
<feature type="domain" description="DUF5935" evidence="7">
    <location>
        <begin position="3"/>
        <end position="188"/>
    </location>
</feature>
<dbReference type="PANTHER" id="PTHR37422:SF13">
    <property type="entry name" value="LIPOPOLYSACCHARIDE BIOSYNTHESIS PROTEIN PA4999-RELATED"/>
    <property type="match status" value="1"/>
</dbReference>
<reference evidence="8 9" key="1">
    <citation type="submission" date="2020-08" db="EMBL/GenBank/DDBJ databases">
        <title>Genomic Encyclopedia of Type Strains, Phase IV (KMG-IV): sequencing the most valuable type-strain genomes for metagenomic binning, comparative biology and taxonomic classification.</title>
        <authorList>
            <person name="Goeker M."/>
        </authorList>
    </citation>
    <scope>NUCLEOTIDE SEQUENCE [LARGE SCALE GENOMIC DNA]</scope>
    <source>
        <strain evidence="8 9">DSM 29781</strain>
    </source>
</reference>
<sequence>MALRDLALALLLIGGMPLAFRRPFIGALVFVWLGMMNIHRYTWGFAGEISWSKLYAGVTLLGLLASKEGEWRDSVRQYWIILVFLAWATVTTAFALEPARAFNKYADVVKIQAMCLVTLALLTSRARIIALIMVMSLSVAFFGTKGGIFTIAHGGEYKVYGPLESAIQDNNHLATGLVMTLPLLYWLSTVVKPWWLKAAFLGSMFLCAVSVFGSHSRGSFLAIGAMAAFFLLKSDRKLLAIPLIVAGVVTAVLVMPEKYWNRMETIQTYEQDESAMSRINTWTTAYRVAKDRITGGGFEYYSFRSSARYSPTPDAVHSAHSIYFQNLGEHGWPGLLLFLAFWLTVWWQCARTRKALPPGPAHDSMRLLLRMIQVSLIAYAVGGAFLNIGYWDFAYYLAIIVFAARRLGTVDASARLPQPAPGQQVRPSVAFGNVRLH</sequence>
<dbReference type="GO" id="GO:0016874">
    <property type="term" value="F:ligase activity"/>
    <property type="evidence" value="ECO:0007669"/>
    <property type="project" value="UniProtKB-KW"/>
</dbReference>
<evidence type="ECO:0000313" key="9">
    <source>
        <dbReference type="Proteomes" id="UP000532440"/>
    </source>
</evidence>
<dbReference type="AlphaFoldDB" id="A0A7W8HEX4"/>